<accession>A0A0X3NXW5</accession>
<dbReference type="AlphaFoldDB" id="A0A0X3NXW5"/>
<dbReference type="PANTHER" id="PTHR14269">
    <property type="entry name" value="CDP-DIACYLGLYCEROL--GLYCEROL-3-PHOSPHATE 3-PHOSPHATIDYLTRANSFERASE-RELATED"/>
    <property type="match status" value="1"/>
</dbReference>
<dbReference type="GO" id="GO:0005739">
    <property type="term" value="C:mitochondrion"/>
    <property type="evidence" value="ECO:0007669"/>
    <property type="project" value="TreeGrafter"/>
</dbReference>
<dbReference type="SUPFAM" id="SSF56784">
    <property type="entry name" value="HAD-like"/>
    <property type="match status" value="1"/>
</dbReference>
<dbReference type="InterPro" id="IPR023214">
    <property type="entry name" value="HAD_sf"/>
</dbReference>
<dbReference type="Gene3D" id="3.40.50.1000">
    <property type="entry name" value="HAD superfamily/HAD-like"/>
    <property type="match status" value="2"/>
</dbReference>
<dbReference type="EMBL" id="GEEE01018790">
    <property type="protein sequence ID" value="JAP44435.1"/>
    <property type="molecule type" value="Transcribed_RNA"/>
</dbReference>
<dbReference type="InterPro" id="IPR006357">
    <property type="entry name" value="HAD-SF_hydro_IIA"/>
</dbReference>
<dbReference type="InterPro" id="IPR036412">
    <property type="entry name" value="HAD-like_sf"/>
</dbReference>
<dbReference type="GO" id="GO:0046474">
    <property type="term" value="P:glycerophospholipid biosynthetic process"/>
    <property type="evidence" value="ECO:0007669"/>
    <property type="project" value="TreeGrafter"/>
</dbReference>
<evidence type="ECO:0000313" key="1">
    <source>
        <dbReference type="EMBL" id="JAP44435.1"/>
    </source>
</evidence>
<protein>
    <recommendedName>
        <fullName evidence="2">Cat eye syndrome critical region protein 5</fullName>
    </recommendedName>
</protein>
<dbReference type="PANTHER" id="PTHR14269:SF4">
    <property type="entry name" value="CAT EYE SYNDROME CRITICAL REGION PROTEIN 5"/>
    <property type="match status" value="1"/>
</dbReference>
<dbReference type="NCBIfam" id="TIGR01460">
    <property type="entry name" value="HAD-SF-IIA"/>
    <property type="match status" value="1"/>
</dbReference>
<organism evidence="1">
    <name type="scientific">Schistocephalus solidus</name>
    <name type="common">Tapeworm</name>
    <dbReference type="NCBI Taxonomy" id="70667"/>
    <lineage>
        <taxon>Eukaryota</taxon>
        <taxon>Metazoa</taxon>
        <taxon>Spiralia</taxon>
        <taxon>Lophotrochozoa</taxon>
        <taxon>Platyhelminthes</taxon>
        <taxon>Cestoda</taxon>
        <taxon>Eucestoda</taxon>
        <taxon>Diphyllobothriidea</taxon>
        <taxon>Diphyllobothriidae</taxon>
        <taxon>Schistocephalus</taxon>
    </lineage>
</organism>
<dbReference type="NCBIfam" id="TIGR01456">
    <property type="entry name" value="CECR5"/>
    <property type="match status" value="1"/>
</dbReference>
<dbReference type="InterPro" id="IPR050324">
    <property type="entry name" value="CDP-alcohol_PTase-I"/>
</dbReference>
<sequence length="445" mass="50261">MEDDTLSDFLSFPPSGMSTIDMRKASIISTDSYTDEKFDHVPTGLKPKEPNFGLLFDIDGVLLRGSTPIPEAKVAMDLLKGKDGKLRVPIAFVTNSMSPPDVKRKLLESTFNIQLELEQIIFAPSPFKSFSQWHNHKVLVVGQGDIREWARDLGFTDVYTMDQVAKAYPLLDMVDHENRKTVAKGYTEDKEFPRIEAIILLGEPTHWEMHLQLLIDLLVTDGKPDHKPETYPDSHLPILACNMDLLFMAQASMPRFGHGAFLVCLESLYERVTGHPLRYTALVGKPSEITYRFSEHILSKTSLRLGYTRPIRKIYFFGDNPEVDILGANLYNMYLRRYRRLSGGREVAPPEQAKLDKKAAVATSRTVPADATFLPQTARGVESVLVQTGVYKPADRDKRQLTQPQNCHRDFLGATDLVLPSFEVVDVLEGMKLLLLEEHFNPKLA</sequence>
<reference evidence="1" key="1">
    <citation type="submission" date="2016-01" db="EMBL/GenBank/DDBJ databases">
        <title>Reference transcriptome for the parasite Schistocephalus solidus: insights into the molecular evolution of parasitism.</title>
        <authorList>
            <person name="Hebert F.O."/>
            <person name="Grambauer S."/>
            <person name="Barber I."/>
            <person name="Landry C.R."/>
            <person name="Aubin-Horth N."/>
        </authorList>
    </citation>
    <scope>NUCLEOTIDE SEQUENCE</scope>
</reference>
<evidence type="ECO:0008006" key="2">
    <source>
        <dbReference type="Google" id="ProtNLM"/>
    </source>
</evidence>
<dbReference type="InterPro" id="IPR006353">
    <property type="entry name" value="HAD-SF_hydro_IIA_CECR5"/>
</dbReference>
<name>A0A0X3NXW5_SCHSO</name>
<gene>
    <name evidence="1" type="ORF">TR138122</name>
</gene>
<dbReference type="Pfam" id="PF13344">
    <property type="entry name" value="Hydrolase_6"/>
    <property type="match status" value="1"/>
</dbReference>
<proteinExistence type="predicted"/>